<name>A0A1Q2HS45_9BACT</name>
<dbReference type="PROSITE" id="PS51384">
    <property type="entry name" value="FAD_FR"/>
    <property type="match status" value="1"/>
</dbReference>
<dbReference type="Gene3D" id="3.40.50.80">
    <property type="entry name" value="Nucleotide-binding domain of ferredoxin-NADP reductase (FNR) module"/>
    <property type="match status" value="1"/>
</dbReference>
<keyword evidence="3" id="KW-1185">Reference proteome</keyword>
<organism evidence="2 3">
    <name type="scientific">Sedimentisphaera cyanobacteriorum</name>
    <dbReference type="NCBI Taxonomy" id="1940790"/>
    <lineage>
        <taxon>Bacteria</taxon>
        <taxon>Pseudomonadati</taxon>
        <taxon>Planctomycetota</taxon>
        <taxon>Phycisphaerae</taxon>
        <taxon>Sedimentisphaerales</taxon>
        <taxon>Sedimentisphaeraceae</taxon>
        <taxon>Sedimentisphaera</taxon>
    </lineage>
</organism>
<dbReference type="EMBL" id="CP019633">
    <property type="protein sequence ID" value="AQQ10277.1"/>
    <property type="molecule type" value="Genomic_DNA"/>
</dbReference>
<dbReference type="InterPro" id="IPR039261">
    <property type="entry name" value="FNR_nucleotide-bd"/>
</dbReference>
<reference evidence="3" key="1">
    <citation type="submission" date="2017-02" db="EMBL/GenBank/DDBJ databases">
        <title>Comparative genomics and description of representatives of a novel lineage of planctomycetes thriving in anoxic sediments.</title>
        <authorList>
            <person name="Spring S."/>
            <person name="Bunk B."/>
            <person name="Sproer C."/>
            <person name="Klenk H.-P."/>
        </authorList>
    </citation>
    <scope>NUCLEOTIDE SEQUENCE [LARGE SCALE GENOMIC DNA]</scope>
    <source>
        <strain evidence="3">L21-RPul-D3</strain>
    </source>
</reference>
<evidence type="ECO:0000313" key="3">
    <source>
        <dbReference type="Proteomes" id="UP000188273"/>
    </source>
</evidence>
<sequence>MTNKNNRSGVFEASVAGSEHFGEKICRLKFVLSGEGADAFKLASPGEFAQFQVEGLALPSNLPEGLEDRAFRQPILRRPFSFLDIYPYGEDMIVEIMCDIIGTGTARLSGLRAGDKVSILGPLGRGFAKPEKGKKVIGIAGGIGIPPVEHFLRQLCRDNPKQECFAFAGARSRADMPIASVQQGKNPENQEYSFCKHFAAATDDGSFGDKGLVTEVFESWFAGAGLSPADCEIAACGPEPMLRAIAQTAHKLGIRAQVSLEKMMACGIGVCQSCIVPVKSQLGREQNKLCCKDGPVFDSREVFAE</sequence>
<dbReference type="SUPFAM" id="SSF52343">
    <property type="entry name" value="Ferredoxin reductase-like, C-terminal NADP-linked domain"/>
    <property type="match status" value="1"/>
</dbReference>
<dbReference type="RefSeq" id="WP_077541343.1">
    <property type="nucleotide sequence ID" value="NZ_CP019633.1"/>
</dbReference>
<dbReference type="InterPro" id="IPR017927">
    <property type="entry name" value="FAD-bd_FR_type"/>
</dbReference>
<dbReference type="Gene3D" id="2.40.30.10">
    <property type="entry name" value="Translation factors"/>
    <property type="match status" value="1"/>
</dbReference>
<dbReference type="PANTHER" id="PTHR43513:SF3">
    <property type="entry name" value="DIHYDROOROTATE DEHYDROGENASE B (NAD(+)), ELECTRON TRANSFER SUBUNIT-RELATED"/>
    <property type="match status" value="1"/>
</dbReference>
<dbReference type="InterPro" id="IPR001433">
    <property type="entry name" value="OxRdtase_FAD/NAD-bd"/>
</dbReference>
<evidence type="ECO:0000313" key="2">
    <source>
        <dbReference type="EMBL" id="AQQ10277.1"/>
    </source>
</evidence>
<evidence type="ECO:0000259" key="1">
    <source>
        <dbReference type="PROSITE" id="PS51384"/>
    </source>
</evidence>
<dbReference type="GO" id="GO:0016491">
    <property type="term" value="F:oxidoreductase activity"/>
    <property type="evidence" value="ECO:0007669"/>
    <property type="project" value="InterPro"/>
</dbReference>
<feature type="domain" description="FAD-binding FR-type" evidence="1">
    <location>
        <begin position="8"/>
        <end position="129"/>
    </location>
</feature>
<dbReference type="InterPro" id="IPR019480">
    <property type="entry name" value="Dihydroorotate_DH_Fe-S-bd"/>
</dbReference>
<dbReference type="Pfam" id="PF10418">
    <property type="entry name" value="DHODB_Fe-S_bind"/>
    <property type="match status" value="1"/>
</dbReference>
<dbReference type="AlphaFoldDB" id="A0A1Q2HS45"/>
<dbReference type="STRING" id="1940790.L21SP3_02105"/>
<dbReference type="OrthoDB" id="9789468at2"/>
<dbReference type="InterPro" id="IPR050353">
    <property type="entry name" value="PyrK_electron_transfer"/>
</dbReference>
<protein>
    <submittedName>
        <fullName evidence="2">Dihydroorotate oxidase B, electron transfer subunit</fullName>
    </submittedName>
</protein>
<dbReference type="Gene3D" id="2.10.240.10">
    <property type="entry name" value="Dihydroorotate dehydrogenase, electron transfer subunit"/>
    <property type="match status" value="1"/>
</dbReference>
<accession>A0A1Q2HS45</accession>
<dbReference type="InterPro" id="IPR017938">
    <property type="entry name" value="Riboflavin_synthase-like_b-brl"/>
</dbReference>
<dbReference type="SUPFAM" id="SSF63380">
    <property type="entry name" value="Riboflavin synthase domain-like"/>
    <property type="match status" value="1"/>
</dbReference>
<dbReference type="Pfam" id="PF00175">
    <property type="entry name" value="NAD_binding_1"/>
    <property type="match status" value="1"/>
</dbReference>
<proteinExistence type="predicted"/>
<gene>
    <name evidence="2" type="primary">pyrK_2</name>
    <name evidence="2" type="ORF">L21SP3_02105</name>
</gene>
<dbReference type="Proteomes" id="UP000188273">
    <property type="component" value="Chromosome"/>
</dbReference>
<dbReference type="KEGG" id="pbu:L21SP3_02105"/>
<dbReference type="InterPro" id="IPR037117">
    <property type="entry name" value="Dihydroorotate_DH_ele_sf"/>
</dbReference>
<dbReference type="PANTHER" id="PTHR43513">
    <property type="entry name" value="DIHYDROOROTATE DEHYDROGENASE B (NAD(+)), ELECTRON TRANSFER SUBUNIT"/>
    <property type="match status" value="1"/>
</dbReference>